<keyword evidence="2" id="KW-1133">Transmembrane helix</keyword>
<keyword evidence="2" id="KW-0812">Transmembrane</keyword>
<sequence>MDNTSFQDRLERIQNNTGRDMPERRFDVNRPTRRKQAPTHVHDDDDDGSDAHFWLLYSGAAILVGAAYMKMPELRSELLTFGVPLFVIVGVGRVILTIRRRGFSAVRDGHDLLDVADLAGSLFKLFK</sequence>
<feature type="transmembrane region" description="Helical" evidence="2">
    <location>
        <begin position="51"/>
        <end position="69"/>
    </location>
</feature>
<accession>A0AAJ1UCL4</accession>
<evidence type="ECO:0000313" key="3">
    <source>
        <dbReference type="EMBL" id="MDQ2095043.1"/>
    </source>
</evidence>
<proteinExistence type="predicted"/>
<feature type="compositionally biased region" description="Polar residues" evidence="1">
    <location>
        <begin position="1"/>
        <end position="18"/>
    </location>
</feature>
<reference evidence="3" key="2">
    <citation type="submission" date="2023-04" db="EMBL/GenBank/DDBJ databases">
        <title>'Rhodoalgimonas zhirmunskyi' gen. nov., isolated from a red alga.</title>
        <authorList>
            <person name="Nedashkovskaya O.I."/>
            <person name="Otstavnykh N.Y."/>
            <person name="Bystritskaya E.P."/>
            <person name="Balabanova L.A."/>
            <person name="Isaeva M.P."/>
        </authorList>
    </citation>
    <scope>NUCLEOTIDE SEQUENCE</scope>
    <source>
        <strain evidence="3">10Alg 79</strain>
    </source>
</reference>
<feature type="compositionally biased region" description="Basic and acidic residues" evidence="1">
    <location>
        <begin position="20"/>
        <end position="30"/>
    </location>
</feature>
<comment type="caution">
    <text evidence="3">The sequence shown here is derived from an EMBL/GenBank/DDBJ whole genome shotgun (WGS) entry which is preliminary data.</text>
</comment>
<protein>
    <submittedName>
        <fullName evidence="3">Uncharacterized protein</fullName>
    </submittedName>
</protein>
<evidence type="ECO:0000313" key="4">
    <source>
        <dbReference type="Proteomes" id="UP001227162"/>
    </source>
</evidence>
<reference evidence="3" key="1">
    <citation type="submission" date="2022-07" db="EMBL/GenBank/DDBJ databases">
        <authorList>
            <person name="Otstavnykh N."/>
            <person name="Isaeva M."/>
            <person name="Bystritskaya E."/>
        </authorList>
    </citation>
    <scope>NUCLEOTIDE SEQUENCE</scope>
    <source>
        <strain evidence="3">10Alg 79</strain>
    </source>
</reference>
<dbReference type="Proteomes" id="UP001227162">
    <property type="component" value="Unassembled WGS sequence"/>
</dbReference>
<keyword evidence="2" id="KW-0472">Membrane</keyword>
<organism evidence="3 4">
    <name type="scientific">Rhodalgimonas zhirmunskyi</name>
    <dbReference type="NCBI Taxonomy" id="2964767"/>
    <lineage>
        <taxon>Bacteria</taxon>
        <taxon>Pseudomonadati</taxon>
        <taxon>Pseudomonadota</taxon>
        <taxon>Alphaproteobacteria</taxon>
        <taxon>Rhodobacterales</taxon>
        <taxon>Roseobacteraceae</taxon>
        <taxon>Rhodalgimonas</taxon>
    </lineage>
</organism>
<dbReference type="EMBL" id="JANFFA010000003">
    <property type="protein sequence ID" value="MDQ2095043.1"/>
    <property type="molecule type" value="Genomic_DNA"/>
</dbReference>
<keyword evidence="4" id="KW-1185">Reference proteome</keyword>
<feature type="region of interest" description="Disordered" evidence="1">
    <location>
        <begin position="1"/>
        <end position="48"/>
    </location>
</feature>
<evidence type="ECO:0000256" key="1">
    <source>
        <dbReference type="SAM" id="MobiDB-lite"/>
    </source>
</evidence>
<evidence type="ECO:0000256" key="2">
    <source>
        <dbReference type="SAM" id="Phobius"/>
    </source>
</evidence>
<dbReference type="RefSeq" id="WP_317626645.1">
    <property type="nucleotide sequence ID" value="NZ_JANFFA010000003.1"/>
</dbReference>
<name>A0AAJ1UCL4_9RHOB</name>
<gene>
    <name evidence="3" type="ORF">NOI20_13050</name>
</gene>
<feature type="transmembrane region" description="Helical" evidence="2">
    <location>
        <begin position="78"/>
        <end position="98"/>
    </location>
</feature>
<dbReference type="AlphaFoldDB" id="A0AAJ1UCL4"/>